<comment type="caution">
    <text evidence="4">The sequence shown here is derived from an EMBL/GenBank/DDBJ whole genome shotgun (WGS) entry which is preliminary data.</text>
</comment>
<feature type="domain" description="Phosphogluconate dehydrogenase NAD-binding putative C-terminal" evidence="3">
    <location>
        <begin position="189"/>
        <end position="255"/>
    </location>
</feature>
<gene>
    <name evidence="4" type="ORF">ACFPBZ_12710</name>
</gene>
<dbReference type="Pfam" id="PF03446">
    <property type="entry name" value="NAD_binding_2"/>
    <property type="match status" value="1"/>
</dbReference>
<dbReference type="Pfam" id="PF09130">
    <property type="entry name" value="DUF1932"/>
    <property type="match status" value="1"/>
</dbReference>
<keyword evidence="5" id="KW-1185">Reference proteome</keyword>
<dbReference type="InterPro" id="IPR036291">
    <property type="entry name" value="NAD(P)-bd_dom_sf"/>
</dbReference>
<feature type="region of interest" description="Disordered" evidence="1">
    <location>
        <begin position="263"/>
        <end position="285"/>
    </location>
</feature>
<evidence type="ECO:0000259" key="3">
    <source>
        <dbReference type="Pfam" id="PF09130"/>
    </source>
</evidence>
<dbReference type="Gene3D" id="1.10.1040.10">
    <property type="entry name" value="N-(1-d-carboxylethyl)-l-norvaline Dehydrogenase, domain 2"/>
    <property type="match status" value="1"/>
</dbReference>
<dbReference type="InterPro" id="IPR013328">
    <property type="entry name" value="6PGD_dom2"/>
</dbReference>
<protein>
    <submittedName>
        <fullName evidence="4">DUF1932 domain-containing protein</fullName>
    </submittedName>
</protein>
<dbReference type="RefSeq" id="WP_378036415.1">
    <property type="nucleotide sequence ID" value="NZ_JBHSIV010000011.1"/>
</dbReference>
<dbReference type="Gene3D" id="3.40.50.720">
    <property type="entry name" value="NAD(P)-binding Rossmann-like Domain"/>
    <property type="match status" value="1"/>
</dbReference>
<dbReference type="SUPFAM" id="SSF48179">
    <property type="entry name" value="6-phosphogluconate dehydrogenase C-terminal domain-like"/>
    <property type="match status" value="1"/>
</dbReference>
<dbReference type="InterPro" id="IPR015814">
    <property type="entry name" value="Pgluconate_DH_NAD-bd_C"/>
</dbReference>
<evidence type="ECO:0000313" key="5">
    <source>
        <dbReference type="Proteomes" id="UP001595947"/>
    </source>
</evidence>
<dbReference type="SUPFAM" id="SSF51735">
    <property type="entry name" value="NAD(P)-binding Rossmann-fold domains"/>
    <property type="match status" value="1"/>
</dbReference>
<feature type="domain" description="6-phosphogluconate dehydrogenase NADP-binding" evidence="2">
    <location>
        <begin position="9"/>
        <end position="140"/>
    </location>
</feature>
<evidence type="ECO:0000256" key="1">
    <source>
        <dbReference type="SAM" id="MobiDB-lite"/>
    </source>
</evidence>
<evidence type="ECO:0000313" key="4">
    <source>
        <dbReference type="EMBL" id="MFC5063071.1"/>
    </source>
</evidence>
<reference evidence="5" key="1">
    <citation type="journal article" date="2019" name="Int. J. Syst. Evol. Microbiol.">
        <title>The Global Catalogue of Microorganisms (GCM) 10K type strain sequencing project: providing services to taxonomists for standard genome sequencing and annotation.</title>
        <authorList>
            <consortium name="The Broad Institute Genomics Platform"/>
            <consortium name="The Broad Institute Genome Sequencing Center for Infectious Disease"/>
            <person name="Wu L."/>
            <person name="Ma J."/>
        </authorList>
    </citation>
    <scope>NUCLEOTIDE SEQUENCE [LARGE SCALE GENOMIC DNA]</scope>
    <source>
        <strain evidence="5">CGMCC 4.7093</strain>
    </source>
</reference>
<organism evidence="4 5">
    <name type="scientific">Actinomycetospora atypica</name>
    <dbReference type="NCBI Taxonomy" id="1290095"/>
    <lineage>
        <taxon>Bacteria</taxon>
        <taxon>Bacillati</taxon>
        <taxon>Actinomycetota</taxon>
        <taxon>Actinomycetes</taxon>
        <taxon>Pseudonocardiales</taxon>
        <taxon>Pseudonocardiaceae</taxon>
        <taxon>Actinomycetospora</taxon>
    </lineage>
</organism>
<dbReference type="InterPro" id="IPR006115">
    <property type="entry name" value="6PGDH_NADP-bd"/>
</dbReference>
<evidence type="ECO:0000259" key="2">
    <source>
        <dbReference type="Pfam" id="PF03446"/>
    </source>
</evidence>
<accession>A0ABV9YR45</accession>
<name>A0ABV9YR45_9PSEU</name>
<proteinExistence type="predicted"/>
<sequence length="285" mass="28681">MSVIGVHAPGAMGVALARCLRAGGHDVLTTAAGRSAATARRLADAGLDDAGSLDAVVRRSEVLISVVPPGRAREAAGGIAAACTRTDARPLVVEANAVAPAAVVGIAAELPTDLVDAAISGPPPTPGAERPTRVFVSGERAGEVAALVVPGVRWVPIEGGTGAASAAKMCTASVRKGHQALLAHALLTAEHHGVLDTVLADLALDLPGDTIRSAATAAAKAWRFADEMDEIAATQEGAGLGPDLFTAIAGVYRRLATSEWGALRPEDLPAHPSSPAGLRPRDGNT</sequence>
<dbReference type="Proteomes" id="UP001595947">
    <property type="component" value="Unassembled WGS sequence"/>
</dbReference>
<dbReference type="InterPro" id="IPR008927">
    <property type="entry name" value="6-PGluconate_DH-like_C_sf"/>
</dbReference>
<dbReference type="EMBL" id="JBHSIV010000011">
    <property type="protein sequence ID" value="MFC5063071.1"/>
    <property type="molecule type" value="Genomic_DNA"/>
</dbReference>